<feature type="region of interest" description="Disordered" evidence="1">
    <location>
        <begin position="32"/>
        <end position="56"/>
    </location>
</feature>
<feature type="compositionally biased region" description="Polar residues" evidence="1">
    <location>
        <begin position="46"/>
        <end position="56"/>
    </location>
</feature>
<protein>
    <submittedName>
        <fullName evidence="2">Uncharacterized protein</fullName>
    </submittedName>
</protein>
<name>A0A7S6NYM3_9PHYC</name>
<evidence type="ECO:0000313" key="2">
    <source>
        <dbReference type="EMBL" id="QOR60537.1"/>
    </source>
</evidence>
<reference evidence="2" key="1">
    <citation type="submission" date="2019-02" db="EMBL/GenBank/DDBJ databases">
        <authorList>
            <person name="Bachy C."/>
            <person name="Yung C.-M."/>
            <person name="Roux S."/>
            <person name="Sullivan M.B."/>
            <person name="Worden A.Z."/>
        </authorList>
    </citation>
    <scope>NUCLEOTIDE SEQUENCE</scope>
    <source>
        <strain evidence="2">BII-V2</strain>
    </source>
</reference>
<proteinExistence type="predicted"/>
<sequence>MKDPFKTRITKNDKKVKKGLYTQKYIRLKQETLNNSKTNQKDHGSVQPTKCSLQSV</sequence>
<organism evidence="2">
    <name type="scientific">Bathycoccus sp. RCC716 virus 2</name>
    <dbReference type="NCBI Taxonomy" id="2530039"/>
    <lineage>
        <taxon>Viruses</taxon>
        <taxon>Varidnaviria</taxon>
        <taxon>Bamfordvirae</taxon>
        <taxon>Nucleocytoviricota</taxon>
        <taxon>Megaviricetes</taxon>
        <taxon>Algavirales</taxon>
        <taxon>Phycodnaviridae</taxon>
        <taxon>Prasinovirus</taxon>
    </lineage>
</organism>
<evidence type="ECO:0000256" key="1">
    <source>
        <dbReference type="SAM" id="MobiDB-lite"/>
    </source>
</evidence>
<accession>A0A7S6NYM3</accession>
<dbReference type="EMBL" id="MK522038">
    <property type="protein sequence ID" value="QOR60537.1"/>
    <property type="molecule type" value="Genomic_DNA"/>
</dbReference>